<keyword evidence="3" id="KW-0521">NADP</keyword>
<dbReference type="OrthoDB" id="5545019at2759"/>
<dbReference type="GO" id="GO:0005783">
    <property type="term" value="C:endoplasmic reticulum"/>
    <property type="evidence" value="ECO:0007669"/>
    <property type="project" value="UniProtKB-SubCell"/>
</dbReference>
<reference evidence="6" key="1">
    <citation type="submission" date="2021-06" db="EMBL/GenBank/DDBJ databases">
        <authorList>
            <person name="Hodson N. C."/>
            <person name="Mongue J. A."/>
            <person name="Jaron S. K."/>
        </authorList>
    </citation>
    <scope>NUCLEOTIDE SEQUENCE</scope>
</reference>
<dbReference type="CDD" id="cd05356">
    <property type="entry name" value="17beta-HSD1_like_SDR_c"/>
    <property type="match status" value="1"/>
</dbReference>
<keyword evidence="5" id="KW-1133">Transmembrane helix</keyword>
<dbReference type="PROSITE" id="PS00061">
    <property type="entry name" value="ADH_SHORT"/>
    <property type="match status" value="1"/>
</dbReference>
<comment type="subcellular location">
    <subcellularLocation>
        <location evidence="1">Endoplasmic reticulum</location>
    </subcellularLocation>
</comment>
<dbReference type="InterPro" id="IPR002347">
    <property type="entry name" value="SDR_fam"/>
</dbReference>
<evidence type="ECO:0000256" key="1">
    <source>
        <dbReference type="ARBA" id="ARBA00004240"/>
    </source>
</evidence>
<evidence type="ECO:0000256" key="5">
    <source>
        <dbReference type="SAM" id="Phobius"/>
    </source>
</evidence>
<evidence type="ECO:0000256" key="3">
    <source>
        <dbReference type="ARBA" id="ARBA00022857"/>
    </source>
</evidence>
<evidence type="ECO:0000313" key="6">
    <source>
        <dbReference type="EMBL" id="CAG7723465.1"/>
    </source>
</evidence>
<dbReference type="Proteomes" id="UP000708208">
    <property type="component" value="Unassembled WGS sequence"/>
</dbReference>
<comment type="caution">
    <text evidence="6">The sequence shown here is derived from an EMBL/GenBank/DDBJ whole genome shotgun (WGS) entry which is preliminary data.</text>
</comment>
<feature type="transmembrane region" description="Helical" evidence="5">
    <location>
        <begin position="20"/>
        <end position="39"/>
    </location>
</feature>
<name>A0A8J2JWU9_9HEXA</name>
<dbReference type="PANTHER" id="PTHR43899:SF13">
    <property type="entry name" value="RH59310P"/>
    <property type="match status" value="1"/>
</dbReference>
<dbReference type="PIRSF" id="PIRSF000126">
    <property type="entry name" value="11-beta-HSD1"/>
    <property type="match status" value="1"/>
</dbReference>
<dbReference type="Pfam" id="PF00106">
    <property type="entry name" value="adh_short"/>
    <property type="match status" value="1"/>
</dbReference>
<dbReference type="InterPro" id="IPR020904">
    <property type="entry name" value="Sc_DH/Rdtase_CS"/>
</dbReference>
<sequence>MLLLLNSWGSAIRELTVFGLPWLEFVGLVTTVQLLVYLVPEYLITIYKIWIAPALGYNADLKKMGQWAIVTGASDGIGKAYAEELGKIGLNVVLISRSKDKLDRVADGIEKSFGVKTKVVVVDFTEGISVYKKIEEEIQDLEIGTLINNVGMWYPFPKYFMELPDGDQYVQDMVLTNVFPVTMLSRMVIPQMAARRKGVIVNVGSCSGVFVGPLISVYVATKSYVDRLSQSLALEYEDQGIIIQSLLPGFVATKMSRISVPSFVAPSPAEYVRSAIKTIGVESRSSGYLFHRLCIRSFETLSYYYPDLFARFTMQIFSALREKERTGSVKID</sequence>
<evidence type="ECO:0000256" key="2">
    <source>
        <dbReference type="ARBA" id="ARBA00006484"/>
    </source>
</evidence>
<keyword evidence="5" id="KW-0472">Membrane</keyword>
<dbReference type="EMBL" id="CAJVCH010099426">
    <property type="protein sequence ID" value="CAG7723465.1"/>
    <property type="molecule type" value="Genomic_DNA"/>
</dbReference>
<feature type="transmembrane region" description="Helical" evidence="5">
    <location>
        <begin position="199"/>
        <end position="220"/>
    </location>
</feature>
<dbReference type="AlphaFoldDB" id="A0A8J2JWU9"/>
<evidence type="ECO:0000256" key="4">
    <source>
        <dbReference type="ARBA" id="ARBA00023002"/>
    </source>
</evidence>
<gene>
    <name evidence="6" type="ORF">AFUS01_LOCUS12552</name>
</gene>
<keyword evidence="7" id="KW-1185">Reference proteome</keyword>
<comment type="similarity">
    <text evidence="2">Belongs to the short-chain dehydrogenases/reductases (SDR) family.</text>
</comment>
<evidence type="ECO:0000313" key="7">
    <source>
        <dbReference type="Proteomes" id="UP000708208"/>
    </source>
</evidence>
<keyword evidence="5" id="KW-0812">Transmembrane</keyword>
<dbReference type="GO" id="GO:0016491">
    <property type="term" value="F:oxidoreductase activity"/>
    <property type="evidence" value="ECO:0007669"/>
    <property type="project" value="UniProtKB-KW"/>
</dbReference>
<dbReference type="FunFam" id="3.40.50.720:FF:000137">
    <property type="entry name" value="Hydroxysteroid (17-beta) dehydrogenase 3"/>
    <property type="match status" value="1"/>
</dbReference>
<accession>A0A8J2JWU9</accession>
<protein>
    <submittedName>
        <fullName evidence="6">Uncharacterized protein</fullName>
    </submittedName>
</protein>
<organism evidence="6 7">
    <name type="scientific">Allacma fusca</name>
    <dbReference type="NCBI Taxonomy" id="39272"/>
    <lineage>
        <taxon>Eukaryota</taxon>
        <taxon>Metazoa</taxon>
        <taxon>Ecdysozoa</taxon>
        <taxon>Arthropoda</taxon>
        <taxon>Hexapoda</taxon>
        <taxon>Collembola</taxon>
        <taxon>Symphypleona</taxon>
        <taxon>Sminthuridae</taxon>
        <taxon>Allacma</taxon>
    </lineage>
</organism>
<dbReference type="InterPro" id="IPR051019">
    <property type="entry name" value="VLCFA-Steroid_DH"/>
</dbReference>
<dbReference type="PANTHER" id="PTHR43899">
    <property type="entry name" value="RH59310P"/>
    <property type="match status" value="1"/>
</dbReference>
<keyword evidence="4" id="KW-0560">Oxidoreductase</keyword>
<proteinExistence type="inferred from homology"/>